<name>A0AAW1PQB0_9CHLO</name>
<evidence type="ECO:0000313" key="2">
    <source>
        <dbReference type="EMBL" id="KAK9815861.1"/>
    </source>
</evidence>
<dbReference type="InterPro" id="IPR050600">
    <property type="entry name" value="SETD3_SETD6_MTase"/>
</dbReference>
<proteinExistence type="predicted"/>
<dbReference type="EMBL" id="JALJOR010000006">
    <property type="protein sequence ID" value="KAK9815861.1"/>
    <property type="molecule type" value="Genomic_DNA"/>
</dbReference>
<comment type="caution">
    <text evidence="2">The sequence shown here is derived from an EMBL/GenBank/DDBJ whole genome shotgun (WGS) entry which is preliminary data.</text>
</comment>
<accession>A0AAW1PQB0</accession>
<protein>
    <recommendedName>
        <fullName evidence="4">SET domain-containing protein</fullName>
    </recommendedName>
</protein>
<evidence type="ECO:0000313" key="3">
    <source>
        <dbReference type="Proteomes" id="UP001489004"/>
    </source>
</evidence>
<organism evidence="2 3">
    <name type="scientific">[Myrmecia] bisecta</name>
    <dbReference type="NCBI Taxonomy" id="41462"/>
    <lineage>
        <taxon>Eukaryota</taxon>
        <taxon>Viridiplantae</taxon>
        <taxon>Chlorophyta</taxon>
        <taxon>core chlorophytes</taxon>
        <taxon>Trebouxiophyceae</taxon>
        <taxon>Trebouxiales</taxon>
        <taxon>Trebouxiaceae</taxon>
        <taxon>Myrmecia</taxon>
    </lineage>
</organism>
<dbReference type="GO" id="GO:0016279">
    <property type="term" value="F:protein-lysine N-methyltransferase activity"/>
    <property type="evidence" value="ECO:0007669"/>
    <property type="project" value="TreeGrafter"/>
</dbReference>
<dbReference type="CDD" id="cd10527">
    <property type="entry name" value="SET_LSMT"/>
    <property type="match status" value="1"/>
</dbReference>
<reference evidence="2 3" key="1">
    <citation type="journal article" date="2024" name="Nat. Commun.">
        <title>Phylogenomics reveals the evolutionary origins of lichenization in chlorophyte algae.</title>
        <authorList>
            <person name="Puginier C."/>
            <person name="Libourel C."/>
            <person name="Otte J."/>
            <person name="Skaloud P."/>
            <person name="Haon M."/>
            <person name="Grisel S."/>
            <person name="Petersen M."/>
            <person name="Berrin J.G."/>
            <person name="Delaux P.M."/>
            <person name="Dal Grande F."/>
            <person name="Keller J."/>
        </authorList>
    </citation>
    <scope>NUCLEOTIDE SEQUENCE [LARGE SCALE GENOMIC DNA]</scope>
    <source>
        <strain evidence="2 3">SAG 2043</strain>
    </source>
</reference>
<dbReference type="Proteomes" id="UP001489004">
    <property type="component" value="Unassembled WGS sequence"/>
</dbReference>
<dbReference type="AlphaFoldDB" id="A0AAW1PQB0"/>
<gene>
    <name evidence="2" type="ORF">WJX72_010928</name>
</gene>
<dbReference type="PANTHER" id="PTHR13271:SF145">
    <property type="entry name" value="SET DOMAIN-CONTAINING PROTEIN"/>
    <property type="match status" value="1"/>
</dbReference>
<feature type="region of interest" description="Disordered" evidence="1">
    <location>
        <begin position="128"/>
        <end position="198"/>
    </location>
</feature>
<dbReference type="InterPro" id="IPR046341">
    <property type="entry name" value="SET_dom_sf"/>
</dbReference>
<keyword evidence="3" id="KW-1185">Reference proteome</keyword>
<sequence length="417" mass="44726">MYETVRTDSPWAGYLQSLPRREYLPIFWTDEELALMQGTGVAEKARADRELTQEDFESGILPVLQRHRRRLPVRQLTLDGFRVAASWVASRAFGVDQHHGMAMVPMADIFNHKAAVVDLSEGYAVEDACDGSADPSGSEQSLESGSADSEAESDACSQPSSSEARNDPQALPSQASALLPEAARPSKRARIARQPLEGGPAVDPSLRLEIGICSVSEGGEDLLQIVAASDVACNKEVHNTYGELGNTELVNKYGFALRQNPFSVVELNKAALLVAAKQELGAKAWKARCKMLEEESELLQEDAEPFEVLPGGVMGPALLVALRVLFAPQHVWTTWTSLADALQVQPVGQLGRPTQAEAAARQTTADVDGDLGSVPIATADAAALTTWMAALTLVSSEKDLINQALSALALRDKGQTA</sequence>
<dbReference type="Gene3D" id="3.90.1410.10">
    <property type="entry name" value="set domain protein methyltransferase, domain 1"/>
    <property type="match status" value="1"/>
</dbReference>
<evidence type="ECO:0000256" key="1">
    <source>
        <dbReference type="SAM" id="MobiDB-lite"/>
    </source>
</evidence>
<dbReference type="PANTHER" id="PTHR13271">
    <property type="entry name" value="UNCHARACTERIZED PUTATIVE METHYLTRANSFERASE"/>
    <property type="match status" value="1"/>
</dbReference>
<dbReference type="SUPFAM" id="SSF82199">
    <property type="entry name" value="SET domain"/>
    <property type="match status" value="1"/>
</dbReference>
<evidence type="ECO:0008006" key="4">
    <source>
        <dbReference type="Google" id="ProtNLM"/>
    </source>
</evidence>